<dbReference type="PRINTS" id="PR01434">
    <property type="entry name" value="NADHDHGNASE5"/>
</dbReference>
<feature type="transmembrane region" description="Helical" evidence="8">
    <location>
        <begin position="268"/>
        <end position="287"/>
    </location>
</feature>
<feature type="transmembrane region" description="Helical" evidence="8">
    <location>
        <begin position="149"/>
        <end position="168"/>
    </location>
</feature>
<dbReference type="RefSeq" id="WP_109646100.1">
    <property type="nucleotide sequence ID" value="NZ_QGGB01000005.1"/>
</dbReference>
<proteinExistence type="predicted"/>
<feature type="transmembrane region" description="Helical" evidence="8">
    <location>
        <begin position="243"/>
        <end position="261"/>
    </location>
</feature>
<reference evidence="10 11" key="1">
    <citation type="submission" date="2018-05" db="EMBL/GenBank/DDBJ databases">
        <title>Rhodohalobacter halophilus gen. nov., sp. nov., a moderately halophilic member of the family Balneolaceae.</title>
        <authorList>
            <person name="Liu Z.-W."/>
        </authorList>
    </citation>
    <scope>NUCLEOTIDE SEQUENCE [LARGE SCALE GENOMIC DNA]</scope>
    <source>
        <strain evidence="10 11">8A47</strain>
    </source>
</reference>
<feature type="transmembrane region" description="Helical" evidence="8">
    <location>
        <begin position="188"/>
        <end position="207"/>
    </location>
</feature>
<evidence type="ECO:0000256" key="1">
    <source>
        <dbReference type="ARBA" id="ARBA00004651"/>
    </source>
</evidence>
<keyword evidence="11" id="KW-1185">Reference proteome</keyword>
<evidence type="ECO:0000256" key="2">
    <source>
        <dbReference type="ARBA" id="ARBA00022475"/>
    </source>
</evidence>
<dbReference type="InterPro" id="IPR052175">
    <property type="entry name" value="ComplexI-like_HydComp"/>
</dbReference>
<organism evidence="10 11">
    <name type="scientific">Rhodohalobacter mucosus</name>
    <dbReference type="NCBI Taxonomy" id="2079485"/>
    <lineage>
        <taxon>Bacteria</taxon>
        <taxon>Pseudomonadati</taxon>
        <taxon>Balneolota</taxon>
        <taxon>Balneolia</taxon>
        <taxon>Balneolales</taxon>
        <taxon>Balneolaceae</taxon>
        <taxon>Rhodohalobacter</taxon>
    </lineage>
</organism>
<accession>A0A316TQW8</accession>
<evidence type="ECO:0000256" key="3">
    <source>
        <dbReference type="ARBA" id="ARBA00022692"/>
    </source>
</evidence>
<dbReference type="PANTHER" id="PTHR42682">
    <property type="entry name" value="HYDROGENASE-4 COMPONENT F"/>
    <property type="match status" value="1"/>
</dbReference>
<comment type="caution">
    <text evidence="10">The sequence shown here is derived from an EMBL/GenBank/DDBJ whole genome shotgun (WGS) entry which is preliminary data.</text>
</comment>
<feature type="transmembrane region" description="Helical" evidence="8">
    <location>
        <begin position="219"/>
        <end position="237"/>
    </location>
</feature>
<dbReference type="GO" id="GO:0016491">
    <property type="term" value="F:oxidoreductase activity"/>
    <property type="evidence" value="ECO:0007669"/>
    <property type="project" value="UniProtKB-KW"/>
</dbReference>
<evidence type="ECO:0000313" key="10">
    <source>
        <dbReference type="EMBL" id="PWN06810.1"/>
    </source>
</evidence>
<evidence type="ECO:0000313" key="11">
    <source>
        <dbReference type="Proteomes" id="UP000245533"/>
    </source>
</evidence>
<keyword evidence="2" id="KW-1003">Cell membrane</keyword>
<dbReference type="EMBL" id="QGGB01000005">
    <property type="protein sequence ID" value="PWN06810.1"/>
    <property type="molecule type" value="Genomic_DNA"/>
</dbReference>
<feature type="transmembrane region" description="Helical" evidence="8">
    <location>
        <begin position="98"/>
        <end position="114"/>
    </location>
</feature>
<feature type="transmembrane region" description="Helical" evidence="8">
    <location>
        <begin position="31"/>
        <end position="52"/>
    </location>
</feature>
<feature type="transmembrane region" description="Helical" evidence="8">
    <location>
        <begin position="371"/>
        <end position="393"/>
    </location>
</feature>
<evidence type="ECO:0000256" key="6">
    <source>
        <dbReference type="ARBA" id="ARBA00023136"/>
    </source>
</evidence>
<dbReference type="GO" id="GO:0005886">
    <property type="term" value="C:plasma membrane"/>
    <property type="evidence" value="ECO:0007669"/>
    <property type="project" value="UniProtKB-SubCell"/>
</dbReference>
<name>A0A316TQW8_9BACT</name>
<feature type="transmembrane region" description="Helical" evidence="8">
    <location>
        <begin position="339"/>
        <end position="359"/>
    </location>
</feature>
<dbReference type="Pfam" id="PF00361">
    <property type="entry name" value="Proton_antipo_M"/>
    <property type="match status" value="1"/>
</dbReference>
<dbReference type="InterPro" id="IPR001750">
    <property type="entry name" value="ND/Mrp_TM"/>
</dbReference>
<evidence type="ECO:0000256" key="5">
    <source>
        <dbReference type="ARBA" id="ARBA00023002"/>
    </source>
</evidence>
<keyword evidence="4 8" id="KW-1133">Transmembrane helix</keyword>
<dbReference type="OrthoDB" id="9807568at2"/>
<feature type="transmembrane region" description="Helical" evidence="8">
    <location>
        <begin position="551"/>
        <end position="571"/>
    </location>
</feature>
<evidence type="ECO:0000256" key="8">
    <source>
        <dbReference type="SAM" id="Phobius"/>
    </source>
</evidence>
<keyword evidence="5" id="KW-0560">Oxidoreductase</keyword>
<feature type="transmembrane region" description="Helical" evidence="8">
    <location>
        <begin position="6"/>
        <end position="24"/>
    </location>
</feature>
<gene>
    <name evidence="10" type="ORF">DDZ15_05930</name>
</gene>
<keyword evidence="6 8" id="KW-0472">Membrane</keyword>
<protein>
    <submittedName>
        <fullName evidence="10">Na(+)/H(+) antiporter subunit D</fullName>
    </submittedName>
</protein>
<feature type="transmembrane region" description="Helical" evidence="8">
    <location>
        <begin position="299"/>
        <end position="318"/>
    </location>
</feature>
<keyword evidence="3 7" id="KW-0812">Transmembrane</keyword>
<evidence type="ECO:0000259" key="9">
    <source>
        <dbReference type="Pfam" id="PF00361"/>
    </source>
</evidence>
<dbReference type="PANTHER" id="PTHR42682:SF4">
    <property type="entry name" value="NADH-UBIQUINONE_PLASTOQUINONE"/>
    <property type="match status" value="1"/>
</dbReference>
<dbReference type="Proteomes" id="UP000245533">
    <property type="component" value="Unassembled WGS sequence"/>
</dbReference>
<dbReference type="AlphaFoldDB" id="A0A316TQW8"/>
<dbReference type="NCBIfam" id="NF009310">
    <property type="entry name" value="PRK12668.1"/>
    <property type="match status" value="1"/>
</dbReference>
<evidence type="ECO:0000256" key="7">
    <source>
        <dbReference type="RuleBase" id="RU000320"/>
    </source>
</evidence>
<feature type="transmembrane region" description="Helical" evidence="8">
    <location>
        <begin position="453"/>
        <end position="473"/>
    </location>
</feature>
<feature type="domain" description="NADH:quinone oxidoreductase/Mrp antiporter transmembrane" evidence="9">
    <location>
        <begin position="113"/>
        <end position="384"/>
    </location>
</feature>
<sequence length="572" mass="62952">MIVDLLLMPAVIVILGAFVLPLIPEKLRSPAFLLFPLAALGVLWQLPDGYSLTVPFGSYELTPVFVDSLSRIFGTIFAMIAVIGGIYAFHLKDLGQQTSALVYGGGALGVTFAGDWFSLFIFWELMAVSSTYLIWARRTQETNEAGLRYLLVHIFGGGLLFSGILWHISQTGSITVESLPDAYTFSSVLILLGVAINSAIPPLHAWLADAYPKATVTGAVFMSAFTTKSAVYVLVRVFPGWDILIWFGVAMALYGVVYAVLANDIRQILAYHIISQVGYMVAGVGIGTEMALNGTTAHAFSHILYKSLLFMGAGAVLYSTGKSKLTELGGFASKMKAVVFLYMIGAFSISGFPLFNGFISKSMVVSSAGEAHLEVVMLLLILASVGTFLHTGLKLPYFTWFGESKSDITVGPIPFNMLVAMGIGAFFCTLFGVYPALLYQYLPYPVEYKPYTIYHLVEMIQILVFTYIGFWILRKKLEGDPKIALDTDWFYRKPAPTVRKLFVNVPNAVYGWFEDTVLGIARFLSEQFKNPMTWLNPFTSKENRAAGYSPAMEVVMSFVLLGFLIFAAVYFL</sequence>
<feature type="transmembrane region" description="Helical" evidence="8">
    <location>
        <begin position="72"/>
        <end position="91"/>
    </location>
</feature>
<feature type="transmembrane region" description="Helical" evidence="8">
    <location>
        <begin position="413"/>
        <end position="433"/>
    </location>
</feature>
<evidence type="ECO:0000256" key="4">
    <source>
        <dbReference type="ARBA" id="ARBA00022989"/>
    </source>
</evidence>
<comment type="subcellular location">
    <subcellularLocation>
        <location evidence="1">Cell membrane</location>
        <topology evidence="1">Multi-pass membrane protein</topology>
    </subcellularLocation>
    <subcellularLocation>
        <location evidence="7">Membrane</location>
        <topology evidence="7">Multi-pass membrane protein</topology>
    </subcellularLocation>
</comment>